<protein>
    <submittedName>
        <fullName evidence="4">7,8-dihydropterin-6-yl-methyl-4-(Beta-D-ribofuranosyl)aminobenzene 5'-phosphate synthase</fullName>
    </submittedName>
</protein>
<dbReference type="GO" id="GO:0016740">
    <property type="term" value="F:transferase activity"/>
    <property type="evidence" value="ECO:0007669"/>
    <property type="project" value="TreeGrafter"/>
</dbReference>
<dbReference type="InterPro" id="IPR006311">
    <property type="entry name" value="TAT_signal"/>
</dbReference>
<dbReference type="Gene3D" id="3.60.15.10">
    <property type="entry name" value="Ribonuclease Z/Hydroxyacylglutathione hydrolase-like"/>
    <property type="match status" value="1"/>
</dbReference>
<evidence type="ECO:0000313" key="4">
    <source>
        <dbReference type="EMBL" id="VFJ65910.1"/>
    </source>
</evidence>
<dbReference type="PROSITE" id="PS51318">
    <property type="entry name" value="TAT"/>
    <property type="match status" value="1"/>
</dbReference>
<organism evidence="4">
    <name type="scientific">Candidatus Kentrum sp. DK</name>
    <dbReference type="NCBI Taxonomy" id="2126562"/>
    <lineage>
        <taxon>Bacteria</taxon>
        <taxon>Pseudomonadati</taxon>
        <taxon>Pseudomonadota</taxon>
        <taxon>Gammaproteobacteria</taxon>
        <taxon>Candidatus Kentrum</taxon>
    </lineage>
</organism>
<dbReference type="InterPro" id="IPR036866">
    <property type="entry name" value="RibonucZ/Hydroxyglut_hydro"/>
</dbReference>
<dbReference type="AlphaFoldDB" id="A0A450TFE0"/>
<evidence type="ECO:0000256" key="1">
    <source>
        <dbReference type="ARBA" id="ARBA00022729"/>
    </source>
</evidence>
<feature type="chain" id="PRO_5019388838" evidence="2">
    <location>
        <begin position="32"/>
        <end position="352"/>
    </location>
</feature>
<accession>A0A450TFE0</accession>
<feature type="domain" description="Metallo-beta-lactamase" evidence="3">
    <location>
        <begin position="105"/>
        <end position="183"/>
    </location>
</feature>
<dbReference type="EMBL" id="CAADEY010000138">
    <property type="protein sequence ID" value="VFJ65910.1"/>
    <property type="molecule type" value="Genomic_DNA"/>
</dbReference>
<dbReference type="NCBIfam" id="TIGR01409">
    <property type="entry name" value="TAT_signal_seq"/>
    <property type="match status" value="1"/>
</dbReference>
<evidence type="ECO:0000256" key="2">
    <source>
        <dbReference type="SAM" id="SignalP"/>
    </source>
</evidence>
<sequence length="352" mass="38672">MNMNRREFIKTQTAAACATAAGAAIPGVATAWQGESNKDVPMPGDPMDLGAVRRAKIRCVSETGWFDTPTLLADLKATNEDLTQLNQYDLAWPPYGDLHRDNAGGSSALIEIEDGEGKTRKFLFDSGWNREWMDQRFAEEGIDRMLQSGEIEFIVISHEHFDHFWGIGSAIGHRPDIPLYIPDSFHPEAFTLLKKVGHTGPIHQVPLGEPALPFPGLAIAHFPMETLGNVQGENVVYMNLTDKGLAMVTGCGHGGVLQLLDYGQRTFRDARGIHAVYGGLHISPFGKWDDEMEKTVQALGKYGIKRLGCNHCTGERTVQRMIELGMPVVRGTARHGSKSDLYLGNGDVFEVG</sequence>
<keyword evidence="1 2" id="KW-0732">Signal</keyword>
<dbReference type="InterPro" id="IPR052926">
    <property type="entry name" value="Metallo-beta-lactamase_dom"/>
</dbReference>
<proteinExistence type="predicted"/>
<dbReference type="PANTHER" id="PTHR13754:SF13">
    <property type="entry name" value="METALLO-BETA-LACTAMASE SUPERFAMILY PROTEIN (AFU_ORTHOLOGUE AFUA_3G07630)"/>
    <property type="match status" value="1"/>
</dbReference>
<feature type="signal peptide" evidence="2">
    <location>
        <begin position="1"/>
        <end position="31"/>
    </location>
</feature>
<dbReference type="InterPro" id="IPR019546">
    <property type="entry name" value="TAT_signal_bac_arc"/>
</dbReference>
<reference evidence="4" key="1">
    <citation type="submission" date="2019-02" db="EMBL/GenBank/DDBJ databases">
        <authorList>
            <person name="Gruber-Vodicka R. H."/>
            <person name="Seah K. B. B."/>
        </authorList>
    </citation>
    <scope>NUCLEOTIDE SEQUENCE</scope>
    <source>
        <strain evidence="4">BECK_DK161</strain>
    </source>
</reference>
<dbReference type="SUPFAM" id="SSF56281">
    <property type="entry name" value="Metallo-hydrolase/oxidoreductase"/>
    <property type="match status" value="1"/>
</dbReference>
<evidence type="ECO:0000259" key="3">
    <source>
        <dbReference type="Pfam" id="PF00753"/>
    </source>
</evidence>
<gene>
    <name evidence="4" type="ORF">BECKDK2373C_GA0170839_11381</name>
</gene>
<dbReference type="InterPro" id="IPR001279">
    <property type="entry name" value="Metallo-B-lactamas"/>
</dbReference>
<dbReference type="Pfam" id="PF00753">
    <property type="entry name" value="Lactamase_B"/>
    <property type="match status" value="1"/>
</dbReference>
<name>A0A450TFE0_9GAMM</name>
<dbReference type="PANTHER" id="PTHR13754">
    <property type="entry name" value="METALLO-BETA-LACTAMASE SUPERFAMILY PROTEIN"/>
    <property type="match status" value="1"/>
</dbReference>